<evidence type="ECO:0000313" key="4">
    <source>
        <dbReference type="EMBL" id="SDG90967.1"/>
    </source>
</evidence>
<gene>
    <name evidence="3" type="ORF">K3F53_10335</name>
    <name evidence="4" type="ORF">SAMN04489735_1005101</name>
</gene>
<organism evidence="4 5">
    <name type="scientific">Aneurinibacillus thermoaerophilus</name>
    <dbReference type="NCBI Taxonomy" id="143495"/>
    <lineage>
        <taxon>Bacteria</taxon>
        <taxon>Bacillati</taxon>
        <taxon>Bacillota</taxon>
        <taxon>Bacilli</taxon>
        <taxon>Bacillales</taxon>
        <taxon>Paenibacillaceae</taxon>
        <taxon>Aneurinibacillus group</taxon>
        <taxon>Aneurinibacillus</taxon>
    </lineage>
</organism>
<dbReference type="RefSeq" id="WP_057898624.1">
    <property type="nucleotide sequence ID" value="NZ_CP080764.1"/>
</dbReference>
<dbReference type="Pfam" id="PF13115">
    <property type="entry name" value="YtkA"/>
    <property type="match status" value="1"/>
</dbReference>
<evidence type="ECO:0000313" key="5">
    <source>
        <dbReference type="Proteomes" id="UP000198956"/>
    </source>
</evidence>
<dbReference type="Proteomes" id="UP000198956">
    <property type="component" value="Unassembled WGS sequence"/>
</dbReference>
<feature type="domain" description="YtkA-like" evidence="2">
    <location>
        <begin position="35"/>
        <end position="109"/>
    </location>
</feature>
<feature type="signal peptide" evidence="1">
    <location>
        <begin position="1"/>
        <end position="19"/>
    </location>
</feature>
<feature type="chain" id="PRO_5011438063" evidence="1">
    <location>
        <begin position="20"/>
        <end position="127"/>
    </location>
</feature>
<evidence type="ECO:0000313" key="3">
    <source>
        <dbReference type="EMBL" id="QYY41347.1"/>
    </source>
</evidence>
<dbReference type="OrthoDB" id="2679563at2"/>
<keyword evidence="1" id="KW-0732">Signal</keyword>
<dbReference type="PROSITE" id="PS51257">
    <property type="entry name" value="PROKAR_LIPOPROTEIN"/>
    <property type="match status" value="1"/>
</dbReference>
<dbReference type="EMBL" id="FNDE01000005">
    <property type="protein sequence ID" value="SDG90967.1"/>
    <property type="molecule type" value="Genomic_DNA"/>
</dbReference>
<accession>A0A1G7Y3P9</accession>
<dbReference type="InterPro" id="IPR032693">
    <property type="entry name" value="YtkA-like_dom"/>
</dbReference>
<reference evidence="3 6" key="2">
    <citation type="submission" date="2021-08" db="EMBL/GenBank/DDBJ databases">
        <title>Complete genome sequence of the strain Aneurinibacillus thermoaerophilus CCM 8960.</title>
        <authorList>
            <person name="Musilova J."/>
            <person name="Kourilova X."/>
            <person name="Pernicova I."/>
            <person name="Bezdicek M."/>
            <person name="Lengerova M."/>
            <person name="Obruca S."/>
            <person name="Sedlar K."/>
        </authorList>
    </citation>
    <scope>NUCLEOTIDE SEQUENCE [LARGE SCALE GENOMIC DNA]</scope>
    <source>
        <strain evidence="3 6">CCM 8960</strain>
    </source>
</reference>
<evidence type="ECO:0000259" key="2">
    <source>
        <dbReference type="Pfam" id="PF13115"/>
    </source>
</evidence>
<name>A0A1G7Y3P9_ANETH</name>
<dbReference type="GeneID" id="97141767"/>
<dbReference type="EMBL" id="CP080764">
    <property type="protein sequence ID" value="QYY41347.1"/>
    <property type="molecule type" value="Genomic_DNA"/>
</dbReference>
<dbReference type="Proteomes" id="UP000826616">
    <property type="component" value="Chromosome"/>
</dbReference>
<protein>
    <submittedName>
        <fullName evidence="3">FixH family protein</fullName>
    </submittedName>
    <submittedName>
        <fullName evidence="4">YtkA-like</fullName>
    </submittedName>
</protein>
<evidence type="ECO:0000313" key="6">
    <source>
        <dbReference type="Proteomes" id="UP000826616"/>
    </source>
</evidence>
<dbReference type="AlphaFoldDB" id="A0A1G7Y3P9"/>
<proteinExistence type="predicted"/>
<sequence length="127" mass="13964">MRRWKFIAGLLLCFILALAACTGETDTHEMPLEGKFVIKPESSKAGETVTIYVEVTQGKEKVDDASSVEFEIGKVGQKTGERIQGKHLGEGRYGIEKVFKEKGKYKVSVLVNARGLAMPSTQTVTIE</sequence>
<reference evidence="4 5" key="1">
    <citation type="submission" date="2016-10" db="EMBL/GenBank/DDBJ databases">
        <authorList>
            <person name="de Groot N.N."/>
        </authorList>
    </citation>
    <scope>NUCLEOTIDE SEQUENCE [LARGE SCALE GENOMIC DNA]</scope>
    <source>
        <strain evidence="4 5">L 420-91</strain>
    </source>
</reference>
<keyword evidence="6" id="KW-1185">Reference proteome</keyword>
<evidence type="ECO:0000256" key="1">
    <source>
        <dbReference type="SAM" id="SignalP"/>
    </source>
</evidence>